<dbReference type="Gene3D" id="3.30.390.30">
    <property type="match status" value="1"/>
</dbReference>
<accession>A0A918J3E9</accession>
<feature type="binding site" evidence="11">
    <location>
        <position position="308"/>
    </location>
    <ligand>
        <name>FAD</name>
        <dbReference type="ChEBI" id="CHEBI:57692"/>
    </ligand>
</feature>
<dbReference type="NCBIfam" id="TIGR01350">
    <property type="entry name" value="lipoamide_DH"/>
    <property type="match status" value="1"/>
</dbReference>
<feature type="binding site" evidence="11">
    <location>
        <begin position="314"/>
        <end position="317"/>
    </location>
    <ligand>
        <name>FAD</name>
        <dbReference type="ChEBI" id="CHEBI:57692"/>
    </ligand>
</feature>
<dbReference type="GO" id="GO:0004148">
    <property type="term" value="F:dihydrolipoyl dehydrogenase (NADH) activity"/>
    <property type="evidence" value="ECO:0007669"/>
    <property type="project" value="UniProtKB-EC"/>
</dbReference>
<dbReference type="InterPro" id="IPR016156">
    <property type="entry name" value="FAD/NAD-linked_Rdtase_dimer_sf"/>
</dbReference>
<evidence type="ECO:0000256" key="1">
    <source>
        <dbReference type="ARBA" id="ARBA00007532"/>
    </source>
</evidence>
<evidence type="ECO:0000259" key="15">
    <source>
        <dbReference type="Pfam" id="PF07992"/>
    </source>
</evidence>
<dbReference type="InterPro" id="IPR036188">
    <property type="entry name" value="FAD/NAD-bd_sf"/>
</dbReference>
<dbReference type="PRINTS" id="PR00411">
    <property type="entry name" value="PNDRDTASEI"/>
</dbReference>
<dbReference type="Proteomes" id="UP000628984">
    <property type="component" value="Unassembled WGS sequence"/>
</dbReference>
<feature type="domain" description="Pyridine nucleotide-disulphide oxidoreductase dimerisation" evidence="14">
    <location>
        <begin position="343"/>
        <end position="451"/>
    </location>
</feature>
<feature type="active site" description="Proton acceptor" evidence="10">
    <location>
        <position position="441"/>
    </location>
</feature>
<evidence type="ECO:0000256" key="6">
    <source>
        <dbReference type="ARBA" id="ARBA00023027"/>
    </source>
</evidence>
<dbReference type="InterPro" id="IPR006258">
    <property type="entry name" value="Lipoamide_DH"/>
</dbReference>
<feature type="binding site" evidence="11">
    <location>
        <position position="198"/>
    </location>
    <ligand>
        <name>NAD(+)</name>
        <dbReference type="ChEBI" id="CHEBI:57540"/>
    </ligand>
</feature>
<keyword evidence="4 11" id="KW-0274">FAD</keyword>
<evidence type="ECO:0000256" key="9">
    <source>
        <dbReference type="ARBA" id="ARBA00049187"/>
    </source>
</evidence>
<dbReference type="InterPro" id="IPR004099">
    <property type="entry name" value="Pyr_nucl-diS_OxRdtase_dimer"/>
</dbReference>
<reference evidence="16" key="2">
    <citation type="submission" date="2020-09" db="EMBL/GenBank/DDBJ databases">
        <authorList>
            <person name="Sun Q."/>
            <person name="Kim S."/>
        </authorList>
    </citation>
    <scope>NUCLEOTIDE SEQUENCE</scope>
    <source>
        <strain evidence="16">KCTC 23714</strain>
    </source>
</reference>
<dbReference type="InterPro" id="IPR050151">
    <property type="entry name" value="Class-I_Pyr_Nuc-Dis_Oxidored"/>
</dbReference>
<gene>
    <name evidence="16" type="ORF">GCM10011452_36120</name>
</gene>
<keyword evidence="11" id="KW-0547">Nucleotide-binding</keyword>
<keyword evidence="3 13" id="KW-0285">Flavoprotein</keyword>
<dbReference type="FunFam" id="3.30.390.30:FF:000001">
    <property type="entry name" value="Dihydrolipoyl dehydrogenase"/>
    <property type="match status" value="1"/>
</dbReference>
<comment type="caution">
    <text evidence="16">The sequence shown here is derived from an EMBL/GenBank/DDBJ whole genome shotgun (WGS) entry which is preliminary data.</text>
</comment>
<evidence type="ECO:0000256" key="10">
    <source>
        <dbReference type="PIRSR" id="PIRSR000350-2"/>
    </source>
</evidence>
<dbReference type="GO" id="GO:1990234">
    <property type="term" value="C:transferase complex"/>
    <property type="evidence" value="ECO:0007669"/>
    <property type="project" value="UniProtKB-ARBA"/>
</dbReference>
<feature type="binding site" evidence="11">
    <location>
        <begin position="138"/>
        <end position="140"/>
    </location>
    <ligand>
        <name>FAD</name>
        <dbReference type="ChEBI" id="CHEBI:57692"/>
    </ligand>
</feature>
<dbReference type="EC" id="1.8.1.4" evidence="2 13"/>
<dbReference type="PANTHER" id="PTHR22912">
    <property type="entry name" value="DISULFIDE OXIDOREDUCTASE"/>
    <property type="match status" value="1"/>
</dbReference>
<evidence type="ECO:0000256" key="11">
    <source>
        <dbReference type="PIRSR" id="PIRSR000350-3"/>
    </source>
</evidence>
<keyword evidence="17" id="KW-1185">Reference proteome</keyword>
<keyword evidence="5 13" id="KW-0560">Oxidoreductase</keyword>
<dbReference type="SUPFAM" id="SSF51905">
    <property type="entry name" value="FAD/NAD(P)-binding domain"/>
    <property type="match status" value="1"/>
</dbReference>
<evidence type="ECO:0000256" key="12">
    <source>
        <dbReference type="PIRSR" id="PIRSR000350-4"/>
    </source>
</evidence>
<sequence length="462" mass="47561">MRNFDLVVIGAGPGGYVAAIRAAQLGLSVACVEERDTLGGTCLNVGCIPSKALLSSSDHWAEMKHLAAHGITPGEARFDLSAMMARKDKVVGDLTKGIAHLFKKNGVEWLNGRGTIPAPGQVQVGAEIVGAKTILIATGSVSAGLPGVAVDEEVVLSSTGALALSRVPEHLVVIGAGVIGLELGQVWARLGAKVTVVEYQDRILPGADGEIAKTAQRLLQRQGLAFQLGRKVASVLREGDRATVTVERRDNGKVDTLEADAVLVAIGRRPNTAGLGLEALGVAMDARGFVSVDAQFRTNVSGILAIGDAVPGPMLAHKAEEDGIAAVEALAGHPHAAPDYALVPGVVYTAPEIASLGATEEALKEADRPHVVGKFQFIANGRARAMGATDGLVKVLRCPDTDRILGAHILGRTAGELIQPLVLAMSTGATLAQVAASSHAHPGMGEAVKEACLAALGKPLHA</sequence>
<feature type="disulfide bond" description="Redox-active" evidence="12">
    <location>
        <begin position="42"/>
        <end position="47"/>
    </location>
</feature>
<evidence type="ECO:0000256" key="8">
    <source>
        <dbReference type="ARBA" id="ARBA00023284"/>
    </source>
</evidence>
<protein>
    <recommendedName>
        <fullName evidence="2 13">Dihydrolipoyl dehydrogenase</fullName>
        <ecNumber evidence="2 13">1.8.1.4</ecNumber>
    </recommendedName>
</protein>
<comment type="cofactor">
    <cofactor evidence="11 13">
        <name>FAD</name>
        <dbReference type="ChEBI" id="CHEBI:57692"/>
    </cofactor>
    <text evidence="11 13">Binds 1 FAD per subunit.</text>
</comment>
<evidence type="ECO:0000256" key="4">
    <source>
        <dbReference type="ARBA" id="ARBA00022827"/>
    </source>
</evidence>
<dbReference type="PRINTS" id="PR00368">
    <property type="entry name" value="FADPNR"/>
</dbReference>
<proteinExistence type="inferred from homology"/>
<dbReference type="FunFam" id="3.50.50.60:FF:000025">
    <property type="entry name" value="Dihydrolipoyl dehydrogenase"/>
    <property type="match status" value="1"/>
</dbReference>
<keyword evidence="6 11" id="KW-0520">NAD</keyword>
<dbReference type="GO" id="GO:0005737">
    <property type="term" value="C:cytoplasm"/>
    <property type="evidence" value="ECO:0007669"/>
    <property type="project" value="UniProtKB-ARBA"/>
</dbReference>
<dbReference type="EMBL" id="BMYQ01000017">
    <property type="protein sequence ID" value="GGW44593.1"/>
    <property type="molecule type" value="Genomic_DNA"/>
</dbReference>
<dbReference type="PROSITE" id="PS00076">
    <property type="entry name" value="PYRIDINE_REDOX_1"/>
    <property type="match status" value="1"/>
</dbReference>
<dbReference type="GO" id="GO:0006103">
    <property type="term" value="P:2-oxoglutarate metabolic process"/>
    <property type="evidence" value="ECO:0007669"/>
    <property type="project" value="TreeGrafter"/>
</dbReference>
<feature type="binding site" evidence="11">
    <location>
        <position position="267"/>
    </location>
    <ligand>
        <name>NAD(+)</name>
        <dbReference type="ChEBI" id="CHEBI:57540"/>
    </ligand>
</feature>
<dbReference type="GO" id="GO:0045333">
    <property type="term" value="P:cellular respiration"/>
    <property type="evidence" value="ECO:0007669"/>
    <property type="project" value="UniProtKB-ARBA"/>
</dbReference>
<dbReference type="InterPro" id="IPR001100">
    <property type="entry name" value="Pyr_nuc-diS_OxRdtase"/>
</dbReference>
<feature type="binding site" evidence="11">
    <location>
        <position position="51"/>
    </location>
    <ligand>
        <name>FAD</name>
        <dbReference type="ChEBI" id="CHEBI:57692"/>
    </ligand>
</feature>
<organism evidence="16 17">
    <name type="scientific">Gemmobacter lanyuensis</name>
    <dbReference type="NCBI Taxonomy" id="1054497"/>
    <lineage>
        <taxon>Bacteria</taxon>
        <taxon>Pseudomonadati</taxon>
        <taxon>Pseudomonadota</taxon>
        <taxon>Alphaproteobacteria</taxon>
        <taxon>Rhodobacterales</taxon>
        <taxon>Paracoccaceae</taxon>
        <taxon>Gemmobacter</taxon>
    </lineage>
</organism>
<evidence type="ECO:0000256" key="3">
    <source>
        <dbReference type="ARBA" id="ARBA00022630"/>
    </source>
</evidence>
<evidence type="ECO:0000259" key="14">
    <source>
        <dbReference type="Pfam" id="PF02852"/>
    </source>
</evidence>
<dbReference type="Gene3D" id="3.50.50.60">
    <property type="entry name" value="FAD/NAD(P)-binding domain"/>
    <property type="match status" value="2"/>
</dbReference>
<feature type="domain" description="FAD/NAD(P)-binding" evidence="15">
    <location>
        <begin position="4"/>
        <end position="323"/>
    </location>
</feature>
<evidence type="ECO:0000256" key="5">
    <source>
        <dbReference type="ARBA" id="ARBA00023002"/>
    </source>
</evidence>
<evidence type="ECO:0000256" key="13">
    <source>
        <dbReference type="RuleBase" id="RU003692"/>
    </source>
</evidence>
<evidence type="ECO:0000256" key="7">
    <source>
        <dbReference type="ARBA" id="ARBA00023157"/>
    </source>
</evidence>
<keyword evidence="8 13" id="KW-0676">Redox-active center</keyword>
<dbReference type="Pfam" id="PF02852">
    <property type="entry name" value="Pyr_redox_dim"/>
    <property type="match status" value="1"/>
</dbReference>
<dbReference type="GO" id="GO:0050660">
    <property type="term" value="F:flavin adenine dinucleotide binding"/>
    <property type="evidence" value="ECO:0007669"/>
    <property type="project" value="InterPro"/>
</dbReference>
<evidence type="ECO:0000313" key="17">
    <source>
        <dbReference type="Proteomes" id="UP000628984"/>
    </source>
</evidence>
<comment type="miscellaneous">
    <text evidence="13">The active site is a redox-active disulfide bond.</text>
</comment>
<dbReference type="Pfam" id="PF07992">
    <property type="entry name" value="Pyr_redox_2"/>
    <property type="match status" value="1"/>
</dbReference>
<feature type="binding site" evidence="11">
    <location>
        <begin position="175"/>
        <end position="182"/>
    </location>
    <ligand>
        <name>NAD(+)</name>
        <dbReference type="ChEBI" id="CHEBI:57540"/>
    </ligand>
</feature>
<feature type="binding site" evidence="11">
    <location>
        <position position="114"/>
    </location>
    <ligand>
        <name>FAD</name>
        <dbReference type="ChEBI" id="CHEBI:57692"/>
    </ligand>
</feature>
<name>A0A918J3E9_9RHOB</name>
<dbReference type="InterPro" id="IPR012999">
    <property type="entry name" value="Pyr_OxRdtase_I_AS"/>
</dbReference>
<keyword evidence="7" id="KW-1015">Disulfide bond</keyword>
<dbReference type="SUPFAM" id="SSF55424">
    <property type="entry name" value="FAD/NAD-linked reductases, dimerisation (C-terminal) domain"/>
    <property type="match status" value="1"/>
</dbReference>
<comment type="catalytic activity">
    <reaction evidence="9 13">
        <text>N(6)-[(R)-dihydrolipoyl]-L-lysyl-[protein] + NAD(+) = N(6)-[(R)-lipoyl]-L-lysyl-[protein] + NADH + H(+)</text>
        <dbReference type="Rhea" id="RHEA:15045"/>
        <dbReference type="Rhea" id="RHEA-COMP:10474"/>
        <dbReference type="Rhea" id="RHEA-COMP:10475"/>
        <dbReference type="ChEBI" id="CHEBI:15378"/>
        <dbReference type="ChEBI" id="CHEBI:57540"/>
        <dbReference type="ChEBI" id="CHEBI:57945"/>
        <dbReference type="ChEBI" id="CHEBI:83099"/>
        <dbReference type="ChEBI" id="CHEBI:83100"/>
        <dbReference type="EC" id="1.8.1.4"/>
    </reaction>
</comment>
<reference evidence="16" key="1">
    <citation type="journal article" date="2014" name="Int. J. Syst. Evol. Microbiol.">
        <title>Complete genome sequence of Corynebacterium casei LMG S-19264T (=DSM 44701T), isolated from a smear-ripened cheese.</title>
        <authorList>
            <consortium name="US DOE Joint Genome Institute (JGI-PGF)"/>
            <person name="Walter F."/>
            <person name="Albersmeier A."/>
            <person name="Kalinowski J."/>
            <person name="Ruckert C."/>
        </authorList>
    </citation>
    <scope>NUCLEOTIDE SEQUENCE</scope>
    <source>
        <strain evidence="16">KCTC 23714</strain>
    </source>
</reference>
<comment type="similarity">
    <text evidence="1 13">Belongs to the class-I pyridine nucleotide-disulfide oxidoreductase family.</text>
</comment>
<evidence type="ECO:0000313" key="16">
    <source>
        <dbReference type="EMBL" id="GGW44593.1"/>
    </source>
</evidence>
<dbReference type="InterPro" id="IPR023753">
    <property type="entry name" value="FAD/NAD-binding_dom"/>
</dbReference>
<dbReference type="AlphaFoldDB" id="A0A918J3E9"/>
<evidence type="ECO:0000256" key="2">
    <source>
        <dbReference type="ARBA" id="ARBA00012608"/>
    </source>
</evidence>
<dbReference type="PANTHER" id="PTHR22912:SF151">
    <property type="entry name" value="DIHYDROLIPOYL DEHYDROGENASE, MITOCHONDRIAL"/>
    <property type="match status" value="1"/>
</dbReference>
<dbReference type="PIRSF" id="PIRSF000350">
    <property type="entry name" value="Mercury_reductase_MerA"/>
    <property type="match status" value="1"/>
</dbReference>
<dbReference type="RefSeq" id="WP_189635284.1">
    <property type="nucleotide sequence ID" value="NZ_BMYQ01000017.1"/>
</dbReference>